<name>A0A811MHE0_9POAL</name>
<feature type="compositionally biased region" description="Basic and acidic residues" evidence="1">
    <location>
        <begin position="10"/>
        <end position="25"/>
    </location>
</feature>
<accession>A0A811MHE0</accession>
<comment type="caution">
    <text evidence="2">The sequence shown here is derived from an EMBL/GenBank/DDBJ whole genome shotgun (WGS) entry which is preliminary data.</text>
</comment>
<protein>
    <submittedName>
        <fullName evidence="2">Uncharacterized protein</fullName>
    </submittedName>
</protein>
<gene>
    <name evidence="2" type="ORF">NCGR_LOCUS2564</name>
</gene>
<evidence type="ECO:0000313" key="3">
    <source>
        <dbReference type="Proteomes" id="UP000604825"/>
    </source>
</evidence>
<evidence type="ECO:0000313" key="2">
    <source>
        <dbReference type="EMBL" id="CAD6204571.1"/>
    </source>
</evidence>
<organism evidence="2 3">
    <name type="scientific">Miscanthus lutarioriparius</name>
    <dbReference type="NCBI Taxonomy" id="422564"/>
    <lineage>
        <taxon>Eukaryota</taxon>
        <taxon>Viridiplantae</taxon>
        <taxon>Streptophyta</taxon>
        <taxon>Embryophyta</taxon>
        <taxon>Tracheophyta</taxon>
        <taxon>Spermatophyta</taxon>
        <taxon>Magnoliopsida</taxon>
        <taxon>Liliopsida</taxon>
        <taxon>Poales</taxon>
        <taxon>Poaceae</taxon>
        <taxon>PACMAD clade</taxon>
        <taxon>Panicoideae</taxon>
        <taxon>Andropogonodae</taxon>
        <taxon>Andropogoneae</taxon>
        <taxon>Saccharinae</taxon>
        <taxon>Miscanthus</taxon>
    </lineage>
</organism>
<dbReference type="AlphaFoldDB" id="A0A811MHE0"/>
<dbReference type="Proteomes" id="UP000604825">
    <property type="component" value="Unassembled WGS sequence"/>
</dbReference>
<keyword evidence="3" id="KW-1185">Reference proteome</keyword>
<reference evidence="2" key="1">
    <citation type="submission" date="2020-10" db="EMBL/GenBank/DDBJ databases">
        <authorList>
            <person name="Han B."/>
            <person name="Lu T."/>
            <person name="Zhao Q."/>
            <person name="Huang X."/>
            <person name="Zhao Y."/>
        </authorList>
    </citation>
    <scope>NUCLEOTIDE SEQUENCE</scope>
</reference>
<evidence type="ECO:0000256" key="1">
    <source>
        <dbReference type="SAM" id="MobiDB-lite"/>
    </source>
</evidence>
<dbReference type="EMBL" id="CAJGYO010000001">
    <property type="protein sequence ID" value="CAD6204571.1"/>
    <property type="molecule type" value="Genomic_DNA"/>
</dbReference>
<proteinExistence type="predicted"/>
<sequence length="53" mass="6177">MKTIGGLQRSVDELKKEKVENEEKEKRLKKNLDDLGDHLAFMVQNVHDLQSKL</sequence>
<feature type="region of interest" description="Disordered" evidence="1">
    <location>
        <begin position="1"/>
        <end position="25"/>
    </location>
</feature>